<sequence length="122" mass="11633">MKQFLLLALVATLALALVYGHPLEDPEQRLTLEDADAQPVNDEGAGVRAARHFGGGFGGFGGRGGGGFCCGGGGGGYRRGGFGGGGYPGGGYGGGYPGGGGGYGGGSASASASASASSNYYG</sequence>
<reference evidence="2 3" key="1">
    <citation type="submission" date="2024-02" db="EMBL/GenBank/DDBJ databases">
        <title>A chromosome-level genome assembly of Drosophila madeirensis, a fruit fly species endemic to Madeira island.</title>
        <authorList>
            <person name="Tomihara K."/>
            <person name="Llopart A."/>
            <person name="Yamamoto D."/>
        </authorList>
    </citation>
    <scope>NUCLEOTIDE SEQUENCE [LARGE SCALE GENOMIC DNA]</scope>
    <source>
        <strain evidence="2 3">RF1</strain>
    </source>
</reference>
<dbReference type="Proteomes" id="UP001500889">
    <property type="component" value="Chromosome E"/>
</dbReference>
<name>A0AAU9G9B2_DROMD</name>
<feature type="signal peptide" evidence="1">
    <location>
        <begin position="1"/>
        <end position="20"/>
    </location>
</feature>
<evidence type="ECO:0000256" key="1">
    <source>
        <dbReference type="SAM" id="SignalP"/>
    </source>
</evidence>
<dbReference type="EMBL" id="AP029267">
    <property type="protein sequence ID" value="BFG04528.1"/>
    <property type="molecule type" value="Genomic_DNA"/>
</dbReference>
<feature type="chain" id="PRO_5043739867" evidence="1">
    <location>
        <begin position="21"/>
        <end position="122"/>
    </location>
</feature>
<keyword evidence="3" id="KW-1185">Reference proteome</keyword>
<evidence type="ECO:0000313" key="3">
    <source>
        <dbReference type="Proteomes" id="UP001500889"/>
    </source>
</evidence>
<protein>
    <submittedName>
        <fullName evidence="2">Glycine-rich cell wall structural protein</fullName>
    </submittedName>
</protein>
<gene>
    <name evidence="2" type="ORF">DMAD_03475</name>
</gene>
<organism evidence="2 3">
    <name type="scientific">Drosophila madeirensis</name>
    <name type="common">Fruit fly</name>
    <dbReference type="NCBI Taxonomy" id="30013"/>
    <lineage>
        <taxon>Eukaryota</taxon>
        <taxon>Metazoa</taxon>
        <taxon>Ecdysozoa</taxon>
        <taxon>Arthropoda</taxon>
        <taxon>Hexapoda</taxon>
        <taxon>Insecta</taxon>
        <taxon>Pterygota</taxon>
        <taxon>Neoptera</taxon>
        <taxon>Endopterygota</taxon>
        <taxon>Diptera</taxon>
        <taxon>Brachycera</taxon>
        <taxon>Muscomorpha</taxon>
        <taxon>Ephydroidea</taxon>
        <taxon>Drosophilidae</taxon>
        <taxon>Drosophila</taxon>
        <taxon>Sophophora</taxon>
    </lineage>
</organism>
<keyword evidence="1" id="KW-0732">Signal</keyword>
<evidence type="ECO:0000313" key="2">
    <source>
        <dbReference type="EMBL" id="BFG04528.1"/>
    </source>
</evidence>
<dbReference type="AlphaFoldDB" id="A0AAU9G9B2"/>
<proteinExistence type="predicted"/>
<accession>A0AAU9G9B2</accession>